<keyword evidence="6 12" id="KW-0560">Oxidoreductase</keyword>
<dbReference type="AlphaFoldDB" id="A0A5C6VBJ0"/>
<evidence type="ECO:0000256" key="9">
    <source>
        <dbReference type="ARBA" id="ARBA00023136"/>
    </source>
</evidence>
<dbReference type="GO" id="GO:0046872">
    <property type="term" value="F:metal ion binding"/>
    <property type="evidence" value="ECO:0007669"/>
    <property type="project" value="UniProtKB-KW"/>
</dbReference>
<keyword evidence="3 12" id="KW-0812">Transmembrane</keyword>
<protein>
    <recommendedName>
        <fullName evidence="12">Heme A synthase</fullName>
        <shortName evidence="12">HAS</shortName>
        <ecNumber evidence="12">1.17.99.9</ecNumber>
    </recommendedName>
    <alternativeName>
        <fullName evidence="12">Cytochrome aa3-controlling protein</fullName>
    </alternativeName>
</protein>
<keyword evidence="4 12" id="KW-0479">Metal-binding</keyword>
<dbReference type="Pfam" id="PF02628">
    <property type="entry name" value="COX15-CtaA"/>
    <property type="match status" value="1"/>
</dbReference>
<dbReference type="HAMAP" id="MF_01665">
    <property type="entry name" value="HemeA_synth_type2"/>
    <property type="match status" value="1"/>
</dbReference>
<comment type="similarity">
    <text evidence="12">Belongs to the COX15/CtaA family. Type 2 subfamily.</text>
</comment>
<feature type="binding site" description="axial binding residue" evidence="12">
    <location>
        <position position="324"/>
    </location>
    <ligand>
        <name>heme</name>
        <dbReference type="ChEBI" id="CHEBI:30413"/>
    </ligand>
    <ligandPart>
        <name>Fe</name>
        <dbReference type="ChEBI" id="CHEBI:18248"/>
    </ligandPart>
</feature>
<evidence type="ECO:0000256" key="12">
    <source>
        <dbReference type="HAMAP-Rule" id="MF_01665"/>
    </source>
</evidence>
<feature type="transmembrane region" description="Helical" evidence="12">
    <location>
        <begin position="125"/>
        <end position="143"/>
    </location>
</feature>
<comment type="subcellular location">
    <subcellularLocation>
        <location evidence="12">Cell membrane</location>
        <topology evidence="12">Multi-pass membrane protein</topology>
    </subcellularLocation>
    <subcellularLocation>
        <location evidence="2">Membrane</location>
        <topology evidence="2">Multi-pass membrane protein</topology>
    </subcellularLocation>
</comment>
<proteinExistence type="inferred from homology"/>
<reference evidence="13 14" key="1">
    <citation type="submission" date="2019-08" db="EMBL/GenBank/DDBJ databases">
        <title>Genome of Luteibaculum oceani JCM 18817.</title>
        <authorList>
            <person name="Bowman J.P."/>
        </authorList>
    </citation>
    <scope>NUCLEOTIDE SEQUENCE [LARGE SCALE GENOMIC DNA]</scope>
    <source>
        <strain evidence="13 14">JCM 18817</strain>
    </source>
</reference>
<keyword evidence="9 12" id="KW-0472">Membrane</keyword>
<feature type="transmembrane region" description="Helical" evidence="12">
    <location>
        <begin position="95"/>
        <end position="113"/>
    </location>
</feature>
<feature type="transmembrane region" description="Helical" evidence="12">
    <location>
        <begin position="12"/>
        <end position="30"/>
    </location>
</feature>
<gene>
    <name evidence="12" type="primary">ctaA</name>
    <name evidence="13" type="ORF">FRX97_04670</name>
</gene>
<evidence type="ECO:0000256" key="6">
    <source>
        <dbReference type="ARBA" id="ARBA00023002"/>
    </source>
</evidence>
<evidence type="ECO:0000256" key="3">
    <source>
        <dbReference type="ARBA" id="ARBA00022692"/>
    </source>
</evidence>
<evidence type="ECO:0000256" key="2">
    <source>
        <dbReference type="ARBA" id="ARBA00004141"/>
    </source>
</evidence>
<dbReference type="EMBL" id="VORB01000003">
    <property type="protein sequence ID" value="TXC81816.1"/>
    <property type="molecule type" value="Genomic_DNA"/>
</dbReference>
<feature type="transmembrane region" description="Helical" evidence="12">
    <location>
        <begin position="158"/>
        <end position="179"/>
    </location>
</feature>
<dbReference type="EC" id="1.17.99.9" evidence="12"/>
<feature type="transmembrane region" description="Helical" evidence="12">
    <location>
        <begin position="199"/>
        <end position="220"/>
    </location>
</feature>
<evidence type="ECO:0000256" key="8">
    <source>
        <dbReference type="ARBA" id="ARBA00023133"/>
    </source>
</evidence>
<dbReference type="GO" id="GO:0120547">
    <property type="term" value="F:heme A synthase activity"/>
    <property type="evidence" value="ECO:0007669"/>
    <property type="project" value="UniProtKB-EC"/>
</dbReference>
<dbReference type="InterPro" id="IPR023754">
    <property type="entry name" value="HemeA_Synthase_type2"/>
</dbReference>
<comment type="cofactor">
    <cofactor evidence="1 12">
        <name>heme b</name>
        <dbReference type="ChEBI" id="CHEBI:60344"/>
    </cofactor>
</comment>
<evidence type="ECO:0000256" key="10">
    <source>
        <dbReference type="ARBA" id="ARBA00044501"/>
    </source>
</evidence>
<dbReference type="InterPro" id="IPR003780">
    <property type="entry name" value="COX15/CtaA_fam"/>
</dbReference>
<comment type="subunit">
    <text evidence="12">Interacts with CtaB.</text>
</comment>
<feature type="transmembrane region" description="Helical" evidence="12">
    <location>
        <begin position="260"/>
        <end position="278"/>
    </location>
</feature>
<keyword evidence="14" id="KW-1185">Reference proteome</keyword>
<evidence type="ECO:0000313" key="13">
    <source>
        <dbReference type="EMBL" id="TXC81816.1"/>
    </source>
</evidence>
<dbReference type="PANTHER" id="PTHR23289">
    <property type="entry name" value="CYTOCHROME C OXIDASE ASSEMBLY PROTEIN COX15"/>
    <property type="match status" value="1"/>
</dbReference>
<evidence type="ECO:0000256" key="5">
    <source>
        <dbReference type="ARBA" id="ARBA00022989"/>
    </source>
</evidence>
<name>A0A5C6VBJ0_9FLAO</name>
<feature type="transmembrane region" description="Helical" evidence="12">
    <location>
        <begin position="323"/>
        <end position="344"/>
    </location>
</feature>
<comment type="pathway">
    <text evidence="10 12">Porphyrin-containing compound metabolism; heme A biosynthesis; heme A from heme O: step 1/1.</text>
</comment>
<dbReference type="RefSeq" id="WP_147013896.1">
    <property type="nucleotide sequence ID" value="NZ_VORB01000003.1"/>
</dbReference>
<evidence type="ECO:0000256" key="7">
    <source>
        <dbReference type="ARBA" id="ARBA00023004"/>
    </source>
</evidence>
<dbReference type="Proteomes" id="UP000321168">
    <property type="component" value="Unassembled WGS sequence"/>
</dbReference>
<evidence type="ECO:0000313" key="14">
    <source>
        <dbReference type="Proteomes" id="UP000321168"/>
    </source>
</evidence>
<evidence type="ECO:0000256" key="4">
    <source>
        <dbReference type="ARBA" id="ARBA00022723"/>
    </source>
</evidence>
<comment type="function">
    <text evidence="12">Catalyzes the conversion of heme O to heme A by two successive hydroxylations of the methyl group at C8. The first hydroxylation forms heme I, the second hydroxylation results in an unstable dihydroxymethyl group, which spontaneously dehydrates, resulting in the formyl group of heme A.</text>
</comment>
<evidence type="ECO:0000256" key="11">
    <source>
        <dbReference type="ARBA" id="ARBA00048044"/>
    </source>
</evidence>
<keyword evidence="8 12" id="KW-0350">Heme biosynthesis</keyword>
<evidence type="ECO:0000256" key="1">
    <source>
        <dbReference type="ARBA" id="ARBA00001970"/>
    </source>
</evidence>
<comment type="caution">
    <text evidence="13">The sequence shown here is derived from an EMBL/GenBank/DDBJ whole genome shotgun (WGS) entry which is preliminary data.</text>
</comment>
<keyword evidence="5 12" id="KW-1133">Transmembrane helix</keyword>
<dbReference type="GO" id="GO:0005886">
    <property type="term" value="C:plasma membrane"/>
    <property type="evidence" value="ECO:0007669"/>
    <property type="project" value="UniProtKB-SubCell"/>
</dbReference>
<keyword evidence="12" id="KW-1003">Cell membrane</keyword>
<dbReference type="UniPathway" id="UPA00269">
    <property type="reaction ID" value="UER00713"/>
</dbReference>
<feature type="binding site" description="axial binding residue" evidence="12">
    <location>
        <position position="262"/>
    </location>
    <ligand>
        <name>heme</name>
        <dbReference type="ChEBI" id="CHEBI:30413"/>
    </ligand>
    <ligandPart>
        <name>Fe</name>
        <dbReference type="ChEBI" id="CHEBI:18248"/>
    </ligandPart>
</feature>
<sequence length="356" mass="40756">MPNIKSLNPVKTWLITGCVMITVMVMIGGITRLTDSGLSITEWNVIKGTIPPLNEAQWEEAFDKYKQIPEYQLRHAHFTISDFKWIYFWEYIHRLWGRLMGFVFFIPFVIFWRKGYFDAKLKKRGIWILLGGGAVGSLGWFMVSSGLSENPDVSHYRLAIHLSAAFTLFCYVYWTYLIVKTRTKDLEPVDIFPISTKRILLLGFSLLGLQIIYGAFTAGLDAGTIYNTWPLMNGRIIPENVAPFDSFWQNFTDHKDGVQFIHRNLALIVAGITLFLAYKLKTQGISGRSWFWISIIVIAQVLLGIITLIDANSGDVSVFWGTLHQLGALLLLIQYLQVSFRMYAKPRISAHNRKVN</sequence>
<dbReference type="GO" id="GO:0006784">
    <property type="term" value="P:heme A biosynthetic process"/>
    <property type="evidence" value="ECO:0007669"/>
    <property type="project" value="UniProtKB-UniRule"/>
</dbReference>
<dbReference type="PANTHER" id="PTHR23289:SF2">
    <property type="entry name" value="CYTOCHROME C OXIDASE ASSEMBLY PROTEIN COX15 HOMOLOG"/>
    <property type="match status" value="1"/>
</dbReference>
<keyword evidence="7 12" id="KW-0408">Iron</keyword>
<accession>A0A5C6VBJ0</accession>
<organism evidence="13 14">
    <name type="scientific">Luteibaculum oceani</name>
    <dbReference type="NCBI Taxonomy" id="1294296"/>
    <lineage>
        <taxon>Bacteria</taxon>
        <taxon>Pseudomonadati</taxon>
        <taxon>Bacteroidota</taxon>
        <taxon>Flavobacteriia</taxon>
        <taxon>Flavobacteriales</taxon>
        <taxon>Luteibaculaceae</taxon>
        <taxon>Luteibaculum</taxon>
    </lineage>
</organism>
<comment type="catalytic activity">
    <reaction evidence="11">
        <text>Fe(II)-heme o + 2 A + H2O = Fe(II)-heme a + 2 AH2</text>
        <dbReference type="Rhea" id="RHEA:63388"/>
        <dbReference type="ChEBI" id="CHEBI:13193"/>
        <dbReference type="ChEBI" id="CHEBI:15377"/>
        <dbReference type="ChEBI" id="CHEBI:17499"/>
        <dbReference type="ChEBI" id="CHEBI:60530"/>
        <dbReference type="ChEBI" id="CHEBI:61715"/>
        <dbReference type="EC" id="1.17.99.9"/>
    </reaction>
    <physiologicalReaction direction="left-to-right" evidence="11">
        <dbReference type="Rhea" id="RHEA:63389"/>
    </physiologicalReaction>
</comment>
<feature type="transmembrane region" description="Helical" evidence="12">
    <location>
        <begin position="290"/>
        <end position="311"/>
    </location>
</feature>
<dbReference type="OrthoDB" id="9793156at2"/>
<dbReference type="GO" id="GO:0016653">
    <property type="term" value="F:oxidoreductase activity, acting on NAD(P)H, heme protein as acceptor"/>
    <property type="evidence" value="ECO:0007669"/>
    <property type="project" value="TreeGrafter"/>
</dbReference>